<dbReference type="Pfam" id="PF01713">
    <property type="entry name" value="Smr"/>
    <property type="match status" value="1"/>
</dbReference>
<evidence type="ECO:0000313" key="3">
    <source>
        <dbReference type="Proteomes" id="UP000514720"/>
    </source>
</evidence>
<dbReference type="InterPro" id="IPR036063">
    <property type="entry name" value="Smr_dom_sf"/>
</dbReference>
<evidence type="ECO:0000313" key="2">
    <source>
        <dbReference type="EMBL" id="QMS84483.1"/>
    </source>
</evidence>
<dbReference type="Proteomes" id="UP000514720">
    <property type="component" value="Chromosome"/>
</dbReference>
<dbReference type="Gene3D" id="3.30.1370.110">
    <property type="match status" value="1"/>
</dbReference>
<feature type="domain" description="Smr" evidence="1">
    <location>
        <begin position="6"/>
        <end position="40"/>
    </location>
</feature>
<sequence length="78" mass="9260">MNEKTIDVHGLTVDMAKREIERFIASCDNNVTHVRVIHGYSHGDNIREFIQRPNSIRSKRIKRKKFTKNRGETIFELY</sequence>
<reference evidence="2 3" key="1">
    <citation type="submission" date="2020-02" db="EMBL/GenBank/DDBJ databases">
        <authorList>
            <person name="Zheng R.K."/>
            <person name="Sun C.M."/>
        </authorList>
    </citation>
    <scope>NUCLEOTIDE SEQUENCE [LARGE SCALE GENOMIC DNA]</scope>
    <source>
        <strain evidence="3">zrk13</strain>
    </source>
</reference>
<dbReference type="KEGG" id="xcl:G4Z02_01550"/>
<dbReference type="AlphaFoldDB" id="A0A7L7KP57"/>
<dbReference type="EMBL" id="CP048914">
    <property type="protein sequence ID" value="QMS84483.1"/>
    <property type="molecule type" value="Genomic_DNA"/>
</dbReference>
<dbReference type="SUPFAM" id="SSF160443">
    <property type="entry name" value="SMR domain-like"/>
    <property type="match status" value="1"/>
</dbReference>
<gene>
    <name evidence="2" type="ORF">G4Z02_01550</name>
</gene>
<evidence type="ECO:0000259" key="1">
    <source>
        <dbReference type="PROSITE" id="PS50828"/>
    </source>
</evidence>
<protein>
    <submittedName>
        <fullName evidence="2">Smr/MutS family protein</fullName>
    </submittedName>
</protein>
<organism evidence="2 3">
    <name type="scientific">Candidatus Xianfuyuplasma coldseepsis</name>
    <dbReference type="NCBI Taxonomy" id="2782163"/>
    <lineage>
        <taxon>Bacteria</taxon>
        <taxon>Bacillati</taxon>
        <taxon>Mycoplasmatota</taxon>
        <taxon>Mollicutes</taxon>
        <taxon>Candidatus Izemoplasmatales</taxon>
        <taxon>Candidatus Izemoplasmataceae</taxon>
        <taxon>Candidatus Xianfuyuplasma</taxon>
    </lineage>
</organism>
<dbReference type="RefSeq" id="WP_258878096.1">
    <property type="nucleotide sequence ID" value="NZ_CP048914.1"/>
</dbReference>
<dbReference type="InterPro" id="IPR002625">
    <property type="entry name" value="Smr_dom"/>
</dbReference>
<name>A0A7L7KP57_9MOLU</name>
<accession>A0A7L7KP57</accession>
<dbReference type="PROSITE" id="PS50828">
    <property type="entry name" value="SMR"/>
    <property type="match status" value="1"/>
</dbReference>
<keyword evidence="3" id="KW-1185">Reference proteome</keyword>
<proteinExistence type="predicted"/>